<name>A0A0C9WGT6_9AGAR</name>
<dbReference type="EMBL" id="KN839322">
    <property type="protein sequence ID" value="KIJ90009.1"/>
    <property type="molecule type" value="Genomic_DNA"/>
</dbReference>
<dbReference type="AlphaFoldDB" id="A0A0C9WGT6"/>
<dbReference type="Proteomes" id="UP000054477">
    <property type="component" value="Unassembled WGS sequence"/>
</dbReference>
<evidence type="ECO:0000313" key="2">
    <source>
        <dbReference type="Proteomes" id="UP000054477"/>
    </source>
</evidence>
<feature type="non-terminal residue" evidence="1">
    <location>
        <position position="85"/>
    </location>
</feature>
<dbReference type="OrthoDB" id="2668963at2759"/>
<sequence length="85" mass="9562">GLRRICIELQNTCFEETGNLVKLCHMTLKRLVGGGKTRQQANVDRRWLGDGEEDIVIAFIAEIADRGFPLSHARLKEHVDSICKA</sequence>
<evidence type="ECO:0000313" key="1">
    <source>
        <dbReference type="EMBL" id="KIJ90009.1"/>
    </source>
</evidence>
<reference evidence="2" key="2">
    <citation type="submission" date="2015-01" db="EMBL/GenBank/DDBJ databases">
        <title>Evolutionary Origins and Diversification of the Mycorrhizal Mutualists.</title>
        <authorList>
            <consortium name="DOE Joint Genome Institute"/>
            <consortium name="Mycorrhizal Genomics Consortium"/>
            <person name="Kohler A."/>
            <person name="Kuo A."/>
            <person name="Nagy L.G."/>
            <person name="Floudas D."/>
            <person name="Copeland A."/>
            <person name="Barry K.W."/>
            <person name="Cichocki N."/>
            <person name="Veneault-Fourrey C."/>
            <person name="LaButti K."/>
            <person name="Lindquist E.A."/>
            <person name="Lipzen A."/>
            <person name="Lundell T."/>
            <person name="Morin E."/>
            <person name="Murat C."/>
            <person name="Riley R."/>
            <person name="Ohm R."/>
            <person name="Sun H."/>
            <person name="Tunlid A."/>
            <person name="Henrissat B."/>
            <person name="Grigoriev I.V."/>
            <person name="Hibbett D.S."/>
            <person name="Martin F."/>
        </authorList>
    </citation>
    <scope>NUCLEOTIDE SEQUENCE [LARGE SCALE GENOMIC DNA]</scope>
    <source>
        <strain evidence="2">LaAM-08-1</strain>
    </source>
</reference>
<gene>
    <name evidence="1" type="ORF">K443DRAFT_78771</name>
</gene>
<proteinExistence type="predicted"/>
<dbReference type="HOGENOM" id="CLU_076148_2_0_1"/>
<keyword evidence="2" id="KW-1185">Reference proteome</keyword>
<accession>A0A0C9WGT6</accession>
<feature type="non-terminal residue" evidence="1">
    <location>
        <position position="1"/>
    </location>
</feature>
<protein>
    <submittedName>
        <fullName evidence="1">Unplaced genomic scaffold K443scaffold_787, whole genome shotgun sequence</fullName>
    </submittedName>
</protein>
<reference evidence="1 2" key="1">
    <citation type="submission" date="2014-04" db="EMBL/GenBank/DDBJ databases">
        <authorList>
            <consortium name="DOE Joint Genome Institute"/>
            <person name="Kuo A."/>
            <person name="Kohler A."/>
            <person name="Nagy L.G."/>
            <person name="Floudas D."/>
            <person name="Copeland A."/>
            <person name="Barry K.W."/>
            <person name="Cichocki N."/>
            <person name="Veneault-Fourrey C."/>
            <person name="LaButti K."/>
            <person name="Lindquist E.A."/>
            <person name="Lipzen A."/>
            <person name="Lundell T."/>
            <person name="Morin E."/>
            <person name="Murat C."/>
            <person name="Sun H."/>
            <person name="Tunlid A."/>
            <person name="Henrissat B."/>
            <person name="Grigoriev I.V."/>
            <person name="Hibbett D.S."/>
            <person name="Martin F."/>
            <person name="Nordberg H.P."/>
            <person name="Cantor M.N."/>
            <person name="Hua S.X."/>
        </authorList>
    </citation>
    <scope>NUCLEOTIDE SEQUENCE [LARGE SCALE GENOMIC DNA]</scope>
    <source>
        <strain evidence="1 2">LaAM-08-1</strain>
    </source>
</reference>
<organism evidence="1 2">
    <name type="scientific">Laccaria amethystina LaAM-08-1</name>
    <dbReference type="NCBI Taxonomy" id="1095629"/>
    <lineage>
        <taxon>Eukaryota</taxon>
        <taxon>Fungi</taxon>
        <taxon>Dikarya</taxon>
        <taxon>Basidiomycota</taxon>
        <taxon>Agaricomycotina</taxon>
        <taxon>Agaricomycetes</taxon>
        <taxon>Agaricomycetidae</taxon>
        <taxon>Agaricales</taxon>
        <taxon>Agaricineae</taxon>
        <taxon>Hydnangiaceae</taxon>
        <taxon>Laccaria</taxon>
    </lineage>
</organism>